<dbReference type="OrthoDB" id="6116165at2759"/>
<name>A0A1Y3AMB5_EURMA</name>
<sequence length="93" mass="10817">MLSEPCDTNFVTIFDGLEDLDEKRLATFCSTDKPAPIQGLSNSMLVKFYSRENYSPGFRASYRANTREPTIKGRVITKNTFRFFREFRVFTDI</sequence>
<evidence type="ECO:0000256" key="1">
    <source>
        <dbReference type="ARBA" id="ARBA00023157"/>
    </source>
</evidence>
<accession>A0A1Y3AMB5</accession>
<dbReference type="PANTHER" id="PTHR46908">
    <property type="entry name" value="CUBILIN-LIKE PROTEIN"/>
    <property type="match status" value="1"/>
</dbReference>
<dbReference type="EMBL" id="MUJZ01072267">
    <property type="protein sequence ID" value="OTF69088.1"/>
    <property type="molecule type" value="Genomic_DNA"/>
</dbReference>
<dbReference type="Pfam" id="PF00431">
    <property type="entry name" value="CUB"/>
    <property type="match status" value="1"/>
</dbReference>
<gene>
    <name evidence="4" type="ORF">BLA29_012592</name>
</gene>
<dbReference type="PROSITE" id="PS01180">
    <property type="entry name" value="CUB"/>
    <property type="match status" value="1"/>
</dbReference>
<evidence type="ECO:0000313" key="4">
    <source>
        <dbReference type="EMBL" id="OTF69088.1"/>
    </source>
</evidence>
<feature type="domain" description="CUB" evidence="3">
    <location>
        <begin position="1"/>
        <end position="65"/>
    </location>
</feature>
<evidence type="ECO:0000256" key="2">
    <source>
        <dbReference type="PROSITE-ProRule" id="PRU00059"/>
    </source>
</evidence>
<dbReference type="InterPro" id="IPR035914">
    <property type="entry name" value="Sperma_CUB_dom_sf"/>
</dbReference>
<evidence type="ECO:0000313" key="5">
    <source>
        <dbReference type="Proteomes" id="UP000194236"/>
    </source>
</evidence>
<dbReference type="CDD" id="cd00041">
    <property type="entry name" value="CUB"/>
    <property type="match status" value="1"/>
</dbReference>
<keyword evidence="1" id="KW-1015">Disulfide bond</keyword>
<comment type="caution">
    <text evidence="4">The sequence shown here is derived from an EMBL/GenBank/DDBJ whole genome shotgun (WGS) entry which is preliminary data.</text>
</comment>
<dbReference type="SUPFAM" id="SSF49854">
    <property type="entry name" value="Spermadhesin, CUB domain"/>
    <property type="match status" value="1"/>
</dbReference>
<dbReference type="InterPro" id="IPR000859">
    <property type="entry name" value="CUB_dom"/>
</dbReference>
<keyword evidence="5" id="KW-1185">Reference proteome</keyword>
<proteinExistence type="predicted"/>
<evidence type="ECO:0000259" key="3">
    <source>
        <dbReference type="PROSITE" id="PS01180"/>
    </source>
</evidence>
<protein>
    <recommendedName>
        <fullName evidence="3">CUB domain-containing protein</fullName>
    </recommendedName>
</protein>
<reference evidence="4 5" key="1">
    <citation type="submission" date="2017-03" db="EMBL/GenBank/DDBJ databases">
        <title>Genome Survey of Euroglyphus maynei.</title>
        <authorList>
            <person name="Arlian L.G."/>
            <person name="Morgan M.S."/>
            <person name="Rider S.D."/>
        </authorList>
    </citation>
    <scope>NUCLEOTIDE SEQUENCE [LARGE SCALE GENOMIC DNA]</scope>
    <source>
        <strain evidence="4">Arlian Lab</strain>
        <tissue evidence="4">Whole body</tissue>
    </source>
</reference>
<dbReference type="Gene3D" id="2.60.120.290">
    <property type="entry name" value="Spermadhesin, CUB domain"/>
    <property type="match status" value="1"/>
</dbReference>
<dbReference type="Proteomes" id="UP000194236">
    <property type="component" value="Unassembled WGS sequence"/>
</dbReference>
<dbReference type="InterPro" id="IPR052129">
    <property type="entry name" value="Spermadhesin-Link_domain"/>
</dbReference>
<comment type="caution">
    <text evidence="2">Lacks conserved residue(s) required for the propagation of feature annotation.</text>
</comment>
<dbReference type="PANTHER" id="PTHR46908:SF8">
    <property type="entry name" value="C-TYPE LECTIN DOMAIN-CONTAINING PROTEIN"/>
    <property type="match status" value="1"/>
</dbReference>
<dbReference type="AlphaFoldDB" id="A0A1Y3AMB5"/>
<organism evidence="4 5">
    <name type="scientific">Euroglyphus maynei</name>
    <name type="common">Mayne's house dust mite</name>
    <dbReference type="NCBI Taxonomy" id="6958"/>
    <lineage>
        <taxon>Eukaryota</taxon>
        <taxon>Metazoa</taxon>
        <taxon>Ecdysozoa</taxon>
        <taxon>Arthropoda</taxon>
        <taxon>Chelicerata</taxon>
        <taxon>Arachnida</taxon>
        <taxon>Acari</taxon>
        <taxon>Acariformes</taxon>
        <taxon>Sarcoptiformes</taxon>
        <taxon>Astigmata</taxon>
        <taxon>Psoroptidia</taxon>
        <taxon>Analgoidea</taxon>
        <taxon>Pyroglyphidae</taxon>
        <taxon>Pyroglyphinae</taxon>
        <taxon>Euroglyphus</taxon>
    </lineage>
</organism>